<gene>
    <name evidence="2" type="ORF">EFY79_10340</name>
</gene>
<proteinExistence type="predicted"/>
<evidence type="ECO:0000313" key="2">
    <source>
        <dbReference type="EMBL" id="RNI36715.1"/>
    </source>
</evidence>
<reference evidence="2 3" key="1">
    <citation type="submission" date="2018-11" db="EMBL/GenBank/DDBJ databases">
        <title>Draft genome sequence of Ferruginibacter sp. BO-59.</title>
        <authorList>
            <person name="Im W.T."/>
        </authorList>
    </citation>
    <scope>NUCLEOTIDE SEQUENCE [LARGE SCALE GENOMIC DNA]</scope>
    <source>
        <strain evidence="2 3">BO-59</strain>
    </source>
</reference>
<feature type="domain" description="Transposase IS200-like" evidence="1">
    <location>
        <begin position="21"/>
        <end position="169"/>
    </location>
</feature>
<dbReference type="Gene3D" id="3.30.70.1290">
    <property type="entry name" value="Transposase IS200-like"/>
    <property type="match status" value="1"/>
</dbReference>
<comment type="caution">
    <text evidence="2">The sequence shown here is derived from an EMBL/GenBank/DDBJ whole genome shotgun (WGS) entry which is preliminary data.</text>
</comment>
<accession>A0A3M9NGY3</accession>
<evidence type="ECO:0000313" key="3">
    <source>
        <dbReference type="Proteomes" id="UP000267223"/>
    </source>
</evidence>
<dbReference type="OrthoDB" id="9794403at2"/>
<name>A0A3M9NGY3_9BACT</name>
<keyword evidence="3" id="KW-1185">Reference proteome</keyword>
<dbReference type="SMART" id="SM01321">
    <property type="entry name" value="Y1_Tnp"/>
    <property type="match status" value="1"/>
</dbReference>
<dbReference type="EMBL" id="RJJR01000007">
    <property type="protein sequence ID" value="RNI36715.1"/>
    <property type="molecule type" value="Genomic_DNA"/>
</dbReference>
<dbReference type="InterPro" id="IPR002686">
    <property type="entry name" value="Transposase_17"/>
</dbReference>
<evidence type="ECO:0000259" key="1">
    <source>
        <dbReference type="SMART" id="SM01321"/>
    </source>
</evidence>
<dbReference type="PANTHER" id="PTHR36966:SF1">
    <property type="entry name" value="REP-ASSOCIATED TYROSINE TRANSPOSASE"/>
    <property type="match status" value="1"/>
</dbReference>
<dbReference type="GO" id="GO:0006313">
    <property type="term" value="P:DNA transposition"/>
    <property type="evidence" value="ECO:0007669"/>
    <property type="project" value="InterPro"/>
</dbReference>
<dbReference type="InterPro" id="IPR052715">
    <property type="entry name" value="RAYT_transposase"/>
</dbReference>
<protein>
    <submittedName>
        <fullName evidence="2">Transposase</fullName>
    </submittedName>
</protein>
<dbReference type="RefSeq" id="WP_123120633.1">
    <property type="nucleotide sequence ID" value="NZ_RJJR01000007.1"/>
</dbReference>
<dbReference type="GO" id="GO:0043565">
    <property type="term" value="F:sequence-specific DNA binding"/>
    <property type="evidence" value="ECO:0007669"/>
    <property type="project" value="TreeGrafter"/>
</dbReference>
<dbReference type="PANTHER" id="PTHR36966">
    <property type="entry name" value="REP-ASSOCIATED TYROSINE TRANSPOSASE"/>
    <property type="match status" value="1"/>
</dbReference>
<dbReference type="SUPFAM" id="SSF143422">
    <property type="entry name" value="Transposase IS200-like"/>
    <property type="match status" value="1"/>
</dbReference>
<dbReference type="GO" id="GO:0004803">
    <property type="term" value="F:transposase activity"/>
    <property type="evidence" value="ECO:0007669"/>
    <property type="project" value="InterPro"/>
</dbReference>
<organism evidence="2 3">
    <name type="scientific">Hanamia caeni</name>
    <dbReference type="NCBI Taxonomy" id="2294116"/>
    <lineage>
        <taxon>Bacteria</taxon>
        <taxon>Pseudomonadati</taxon>
        <taxon>Bacteroidota</taxon>
        <taxon>Chitinophagia</taxon>
        <taxon>Chitinophagales</taxon>
        <taxon>Chitinophagaceae</taxon>
        <taxon>Hanamia</taxon>
    </lineage>
</organism>
<dbReference type="Proteomes" id="UP000267223">
    <property type="component" value="Unassembled WGS sequence"/>
</dbReference>
<dbReference type="InterPro" id="IPR036515">
    <property type="entry name" value="Transposase_17_sf"/>
</dbReference>
<sequence length="181" mass="21300">MSLFKNKFRIESARWQEWDYRNEGAYFITICTGQRICYFGECNNGKMILTEAGGIAEENWRAIPDHFQHVSLGEYQVMPNHVHGIIIINDPPVETLQCNVSTGGNEFMSEISPKSGSVSAIIRSYKSACSKTIRQQYPKLNFHWQSRFHDRVIRNKKEYDRIENYIVQNPENWHRDKYFNV</sequence>
<dbReference type="AlphaFoldDB" id="A0A3M9NGY3"/>